<keyword evidence="4" id="KW-0812">Transmembrane</keyword>
<comment type="cofactor">
    <cofactor evidence="1">
        <name>FMN</name>
        <dbReference type="ChEBI" id="CHEBI:58210"/>
    </cofactor>
</comment>
<dbReference type="GO" id="GO:0005829">
    <property type="term" value="C:cytosol"/>
    <property type="evidence" value="ECO:0007669"/>
    <property type="project" value="TreeGrafter"/>
</dbReference>
<dbReference type="Pfam" id="PF03929">
    <property type="entry name" value="PepSY_TM"/>
    <property type="match status" value="1"/>
</dbReference>
<evidence type="ECO:0000256" key="2">
    <source>
        <dbReference type="ARBA" id="ARBA00022630"/>
    </source>
</evidence>
<dbReference type="OrthoDB" id="9789468at2"/>
<dbReference type="EMBL" id="QDKG01000003">
    <property type="protein sequence ID" value="PVH25452.1"/>
    <property type="molecule type" value="Genomic_DNA"/>
</dbReference>
<dbReference type="PROSITE" id="PS50902">
    <property type="entry name" value="FLAVODOXIN_LIKE"/>
    <property type="match status" value="1"/>
</dbReference>
<name>A0A2T8HJG1_9SPHI</name>
<keyword evidence="4" id="KW-0472">Membrane</keyword>
<dbReference type="GO" id="GO:0009055">
    <property type="term" value="F:electron transfer activity"/>
    <property type="evidence" value="ECO:0007669"/>
    <property type="project" value="InterPro"/>
</dbReference>
<dbReference type="Proteomes" id="UP000245627">
    <property type="component" value="Unassembled WGS sequence"/>
</dbReference>
<reference evidence="7 8" key="1">
    <citation type="submission" date="2018-04" db="EMBL/GenBank/DDBJ databases">
        <title>Sphingobacterium cortibacter sp. nov.</title>
        <authorList>
            <person name="Li Y."/>
        </authorList>
    </citation>
    <scope>NUCLEOTIDE SEQUENCE [LARGE SCALE GENOMIC DNA]</scope>
    <source>
        <strain evidence="7 8">2c-3</strain>
    </source>
</reference>
<feature type="transmembrane region" description="Helical" evidence="4">
    <location>
        <begin position="172"/>
        <end position="197"/>
    </location>
</feature>
<dbReference type="Pfam" id="PF00175">
    <property type="entry name" value="NAD_binding_1"/>
    <property type="match status" value="1"/>
</dbReference>
<dbReference type="InterPro" id="IPR005625">
    <property type="entry name" value="PepSY-ass_TM"/>
</dbReference>
<protein>
    <recommendedName>
        <fullName evidence="3">NADPH--hemoprotein reductase</fullName>
        <ecNumber evidence="3">1.6.2.4</ecNumber>
    </recommendedName>
</protein>
<dbReference type="GO" id="GO:0010181">
    <property type="term" value="F:FMN binding"/>
    <property type="evidence" value="ECO:0007669"/>
    <property type="project" value="InterPro"/>
</dbReference>
<feature type="transmembrane region" description="Helical" evidence="4">
    <location>
        <begin position="304"/>
        <end position="328"/>
    </location>
</feature>
<sequence>MILSIWRYAHLLLALISSLFLLILSITGVILAYDAVEENTNAYRSDGLDTISVSQTISIIKDRYPEVIELSIDKQSRVYLDALDAESEAVKGYIDPRSGMLLGPVAKKSDFIQWTTTLHRSLFLHETGRIVVGVVSFLLLLITLTGILLIVKRQQGWRHFFKKVHRDFFAQYFHVVSGRLMLIPVLMISLTGTYLFLSRTGILNKTEAVQEYDLEERTEEEWIDNQLAPADFPIFQDIRLDEVERIEFPFLEDDPEEYFILTLADRQITVHQLSGELVSETRYAYAAVWEKLSLDLHTGQTNRVWAIVLGLGALNILFFIYSGFVITFRRTGTKIKNKYRADNAEIILLYGSENGSTLAMANRVHKQLLDQGERAFMTNIDQYGSFPKARELVFFTCTYGLGEAPSNAKKFEQRLAAYPQQQPVGFSVLGFGSTSYPDFCAYAHQVDAMLAAQPWARRTVALHTVNDKSTADIAAWAHEWSKETLVTLATAESIYATAQPRLQELEVISKTDISGDQDPVFQVVLKPKKRSRITSGDLIAIYPDNDAKERFYSIACIQGNIQLIVKLHPNGLGSGYLHHLQVGNHISARLLANAHFHLPKKAKQIAMIANGTGIAPFLGMVAANKRKRAIQLYVGFRSKTPSNEGYAAFANEQIAQQQLAGYHVAYSREENSQYVLDLIRRDSNYFGALLRDGGVIMICGALQMQRDVEAILETILANAGTNNLEYYRSKGQLLTDCY</sequence>
<evidence type="ECO:0000256" key="4">
    <source>
        <dbReference type="SAM" id="Phobius"/>
    </source>
</evidence>
<dbReference type="InterPro" id="IPR029039">
    <property type="entry name" value="Flavoprotein-like_sf"/>
</dbReference>
<dbReference type="Pfam" id="PF00258">
    <property type="entry name" value="Flavodoxin_1"/>
    <property type="match status" value="1"/>
</dbReference>
<dbReference type="Gene3D" id="3.40.50.360">
    <property type="match status" value="1"/>
</dbReference>
<dbReference type="PANTHER" id="PTHR19384:SF17">
    <property type="entry name" value="NADPH--CYTOCHROME P450 REDUCTASE"/>
    <property type="match status" value="1"/>
</dbReference>
<gene>
    <name evidence="7" type="ORF">DC487_11115</name>
</gene>
<dbReference type="PROSITE" id="PS51384">
    <property type="entry name" value="FAD_FR"/>
    <property type="match status" value="1"/>
</dbReference>
<dbReference type="RefSeq" id="WP_116776036.1">
    <property type="nucleotide sequence ID" value="NZ_QDKG01000003.1"/>
</dbReference>
<dbReference type="InterPro" id="IPR017927">
    <property type="entry name" value="FAD-bd_FR_type"/>
</dbReference>
<evidence type="ECO:0000313" key="8">
    <source>
        <dbReference type="Proteomes" id="UP000245627"/>
    </source>
</evidence>
<comment type="caution">
    <text evidence="7">The sequence shown here is derived from an EMBL/GenBank/DDBJ whole genome shotgun (WGS) entry which is preliminary data.</text>
</comment>
<dbReference type="InterPro" id="IPR008254">
    <property type="entry name" value="Flavodoxin/NO_synth"/>
</dbReference>
<dbReference type="InterPro" id="IPR001226">
    <property type="entry name" value="Flavodoxin_CS"/>
</dbReference>
<keyword evidence="8" id="KW-1185">Reference proteome</keyword>
<evidence type="ECO:0000313" key="7">
    <source>
        <dbReference type="EMBL" id="PVH25452.1"/>
    </source>
</evidence>
<evidence type="ECO:0000259" key="5">
    <source>
        <dbReference type="PROSITE" id="PS50902"/>
    </source>
</evidence>
<dbReference type="EC" id="1.6.2.4" evidence="3"/>
<keyword evidence="4" id="KW-1133">Transmembrane helix</keyword>
<keyword evidence="2" id="KW-0285">Flavoprotein</keyword>
<dbReference type="AlphaFoldDB" id="A0A2T8HJG1"/>
<dbReference type="InterPro" id="IPR039261">
    <property type="entry name" value="FNR_nucleotide-bd"/>
</dbReference>
<evidence type="ECO:0000256" key="3">
    <source>
        <dbReference type="ARBA" id="ARBA00023797"/>
    </source>
</evidence>
<dbReference type="GO" id="GO:0050660">
    <property type="term" value="F:flavin adenine dinucleotide binding"/>
    <property type="evidence" value="ECO:0007669"/>
    <property type="project" value="TreeGrafter"/>
</dbReference>
<organism evidence="7 8">
    <name type="scientific">Sphingobacterium corticibacter</name>
    <dbReference type="NCBI Taxonomy" id="2171749"/>
    <lineage>
        <taxon>Bacteria</taxon>
        <taxon>Pseudomonadati</taxon>
        <taxon>Bacteroidota</taxon>
        <taxon>Sphingobacteriia</taxon>
        <taxon>Sphingobacteriales</taxon>
        <taxon>Sphingobacteriaceae</taxon>
        <taxon>Sphingobacterium</taxon>
    </lineage>
</organism>
<dbReference type="InterPro" id="IPR017938">
    <property type="entry name" value="Riboflavin_synthase-like_b-brl"/>
</dbReference>
<evidence type="ECO:0000259" key="6">
    <source>
        <dbReference type="PROSITE" id="PS51384"/>
    </source>
</evidence>
<dbReference type="GO" id="GO:0003958">
    <property type="term" value="F:NADPH-hemoprotein reductase activity"/>
    <property type="evidence" value="ECO:0007669"/>
    <property type="project" value="UniProtKB-EC"/>
</dbReference>
<dbReference type="SUPFAM" id="SSF52218">
    <property type="entry name" value="Flavoproteins"/>
    <property type="match status" value="1"/>
</dbReference>
<evidence type="ECO:0000256" key="1">
    <source>
        <dbReference type="ARBA" id="ARBA00001917"/>
    </source>
</evidence>
<accession>A0A2T8HJG1</accession>
<feature type="domain" description="Flavodoxin-like" evidence="5">
    <location>
        <begin position="346"/>
        <end position="485"/>
    </location>
</feature>
<feature type="domain" description="FAD-binding FR-type" evidence="6">
    <location>
        <begin position="500"/>
        <end position="599"/>
    </location>
</feature>
<dbReference type="Gene3D" id="2.40.30.10">
    <property type="entry name" value="Translation factors"/>
    <property type="match status" value="1"/>
</dbReference>
<dbReference type="Gene3D" id="3.40.50.80">
    <property type="entry name" value="Nucleotide-binding domain of ferredoxin-NADP reductase (FNR) module"/>
    <property type="match status" value="1"/>
</dbReference>
<dbReference type="PROSITE" id="PS00201">
    <property type="entry name" value="FLAVODOXIN"/>
    <property type="match status" value="1"/>
</dbReference>
<dbReference type="SUPFAM" id="SSF63380">
    <property type="entry name" value="Riboflavin synthase domain-like"/>
    <property type="match status" value="1"/>
</dbReference>
<dbReference type="InterPro" id="IPR001433">
    <property type="entry name" value="OxRdtase_FAD/NAD-bd"/>
</dbReference>
<dbReference type="SUPFAM" id="SSF52343">
    <property type="entry name" value="Ferredoxin reductase-like, C-terminal NADP-linked domain"/>
    <property type="match status" value="1"/>
</dbReference>
<feature type="transmembrane region" description="Helical" evidence="4">
    <location>
        <begin position="130"/>
        <end position="151"/>
    </location>
</feature>
<proteinExistence type="predicted"/>
<dbReference type="PANTHER" id="PTHR19384">
    <property type="entry name" value="NITRIC OXIDE SYNTHASE-RELATED"/>
    <property type="match status" value="1"/>
</dbReference>